<accession>C5C325</accession>
<dbReference type="STRING" id="471853.Bcav_3627"/>
<evidence type="ECO:0000313" key="4">
    <source>
        <dbReference type="Proteomes" id="UP000007962"/>
    </source>
</evidence>
<feature type="compositionally biased region" description="Pro residues" evidence="1">
    <location>
        <begin position="452"/>
        <end position="467"/>
    </location>
</feature>
<feature type="region of interest" description="Disordered" evidence="1">
    <location>
        <begin position="419"/>
        <end position="471"/>
    </location>
</feature>
<feature type="region of interest" description="Disordered" evidence="1">
    <location>
        <begin position="1"/>
        <end position="63"/>
    </location>
</feature>
<feature type="compositionally biased region" description="Basic and acidic residues" evidence="1">
    <location>
        <begin position="26"/>
        <end position="39"/>
    </location>
</feature>
<dbReference type="AlphaFoldDB" id="C5C325"/>
<dbReference type="eggNOG" id="COG1403">
    <property type="taxonomic scope" value="Bacteria"/>
</dbReference>
<evidence type="ECO:0000313" key="3">
    <source>
        <dbReference type="EMBL" id="ACQ81869.1"/>
    </source>
</evidence>
<keyword evidence="4" id="KW-1185">Reference proteome</keyword>
<dbReference type="GO" id="GO:0004519">
    <property type="term" value="F:endonuclease activity"/>
    <property type="evidence" value="ECO:0007669"/>
    <property type="project" value="UniProtKB-KW"/>
</dbReference>
<dbReference type="InterPro" id="IPR003615">
    <property type="entry name" value="HNH_nuc"/>
</dbReference>
<feature type="compositionally biased region" description="Low complexity" evidence="1">
    <location>
        <begin position="419"/>
        <end position="451"/>
    </location>
</feature>
<protein>
    <submittedName>
        <fullName evidence="3">HNH endonuclease</fullName>
    </submittedName>
</protein>
<keyword evidence="3" id="KW-0378">Hydrolase</keyword>
<evidence type="ECO:0000256" key="1">
    <source>
        <dbReference type="SAM" id="MobiDB-lite"/>
    </source>
</evidence>
<name>C5C325_BEUC1</name>
<feature type="region of interest" description="Disordered" evidence="1">
    <location>
        <begin position="533"/>
        <end position="565"/>
    </location>
</feature>
<dbReference type="InterPro" id="IPR003870">
    <property type="entry name" value="DUF222"/>
</dbReference>
<dbReference type="eggNOG" id="COG3170">
    <property type="taxonomic scope" value="Bacteria"/>
</dbReference>
<gene>
    <name evidence="3" type="ordered locus">Bcav_3627</name>
</gene>
<dbReference type="CDD" id="cd00085">
    <property type="entry name" value="HNHc"/>
    <property type="match status" value="1"/>
</dbReference>
<dbReference type="Pfam" id="PF02720">
    <property type="entry name" value="DUF222"/>
    <property type="match status" value="1"/>
</dbReference>
<dbReference type="HOGENOM" id="CLU_440541_0_0_11"/>
<reference evidence="3 4" key="1">
    <citation type="journal article" date="2009" name="Stand. Genomic Sci.">
        <title>Complete genome sequence of Beutenbergia cavernae type strain (HKI 0122).</title>
        <authorList>
            <person name="Land M."/>
            <person name="Pukall R."/>
            <person name="Abt B."/>
            <person name="Goker M."/>
            <person name="Rohde M."/>
            <person name="Glavina Del Rio T."/>
            <person name="Tice H."/>
            <person name="Copeland A."/>
            <person name="Cheng J.F."/>
            <person name="Lucas S."/>
            <person name="Chen F."/>
            <person name="Nolan M."/>
            <person name="Bruce D."/>
            <person name="Goodwin L."/>
            <person name="Pitluck S."/>
            <person name="Ivanova N."/>
            <person name="Mavromatis K."/>
            <person name="Ovchinnikova G."/>
            <person name="Pati A."/>
            <person name="Chen A."/>
            <person name="Palaniappan K."/>
            <person name="Hauser L."/>
            <person name="Chang Y.J."/>
            <person name="Jefferies C.C."/>
            <person name="Saunders E."/>
            <person name="Brettin T."/>
            <person name="Detter J.C."/>
            <person name="Han C."/>
            <person name="Chain P."/>
            <person name="Bristow J."/>
            <person name="Eisen J.A."/>
            <person name="Markowitz V."/>
            <person name="Hugenholtz P."/>
            <person name="Kyrpides N.C."/>
            <person name="Klenk H.P."/>
            <person name="Lapidus A."/>
        </authorList>
    </citation>
    <scope>NUCLEOTIDE SEQUENCE [LARGE SCALE GENOMIC DNA]</scope>
    <source>
        <strain evidence="4">ATCC BAA-8 / DSM 12333 / NBRC 16432</strain>
    </source>
</reference>
<feature type="compositionally biased region" description="Basic and acidic residues" evidence="1">
    <location>
        <begin position="542"/>
        <end position="553"/>
    </location>
</feature>
<organism evidence="3 4">
    <name type="scientific">Beutenbergia cavernae (strain ATCC BAA-8 / DSM 12333 / CCUG 43141 / JCM 11478 / NBRC 16432 / NCIMB 13614 / HKI 0122)</name>
    <dbReference type="NCBI Taxonomy" id="471853"/>
    <lineage>
        <taxon>Bacteria</taxon>
        <taxon>Bacillati</taxon>
        <taxon>Actinomycetota</taxon>
        <taxon>Actinomycetes</taxon>
        <taxon>Micrococcales</taxon>
        <taxon>Beutenbergiaceae</taxon>
        <taxon>Beutenbergia</taxon>
    </lineage>
</organism>
<sequence length="743" mass="76175">MYESPGQGGEAVAPRVLEAGVNPLAEVREPGELREEQAREAGQLRAEQPRADLGSEPASTSVPGMGEAARRMLVSELDALLSMDGLAEFEDGVPLSDAEVLDVIAAWSAFEARAAAAKRAWAGALGRRASMIPDWRALGRPINVPSVAGDEIAVRLGISRPSAARLVGEGSLFCREFAAVGEALRDGLIDAGKAREFVDALQDQDLPVTLAVIDEVLPQAPVLALRQLAAAIQRAVVRVDPERASERHERAATRRRLHRPRLLPDGMARLSAVLTAAQAASVYAACEGAARAARAAGDARTLEQLRADALSAMGASALAQGRIGPADPGPVVPPAATEVEPAAASGVAQGELPAATPGSAGVAAVAESGSAGVAPVAESGSAGVAPVAESGSAEVAPAPAPVSAVAEVTAASASAEVEPAGASASAEGESSAAPAPAAGDPPALTAEAATSPAPPPPPAPAPSPVPAPRTGAQRGFVAAERFTFSGPAAVLTRDLPVAVLRHEPQRGPAVDIADELEELLADGRGAPVGQVEERAAPGTSHGADRPEPGEPRELAPSGDPGAASACPLADAAEIVGYGAVDPATARMLAVQPGIRVVVRDPEEEARRRTSAMPLSPTPWDAGRVQHDPPAALARYVRLRDPTCVAPGCSVSSASCDLDHVIEFPLGPTDAWNLRPLCRRHHLLKTHAGHELTVEPDGSTTWITALGQVRRRAVDGSWESRLDARAQPRRVWDTDRRLGASEAA</sequence>
<keyword evidence="3" id="KW-0540">Nuclease</keyword>
<proteinExistence type="predicted"/>
<feature type="domain" description="HNH nuclease" evidence="2">
    <location>
        <begin position="631"/>
        <end position="682"/>
    </location>
</feature>
<dbReference type="KEGG" id="bcv:Bcav_3627"/>
<dbReference type="RefSeq" id="WP_015884106.1">
    <property type="nucleotide sequence ID" value="NC_012669.1"/>
</dbReference>
<keyword evidence="3" id="KW-0255">Endonuclease</keyword>
<dbReference type="Proteomes" id="UP000007962">
    <property type="component" value="Chromosome"/>
</dbReference>
<dbReference type="SMART" id="SM00507">
    <property type="entry name" value="HNHc"/>
    <property type="match status" value="1"/>
</dbReference>
<dbReference type="Gene3D" id="1.10.30.50">
    <property type="match status" value="1"/>
</dbReference>
<evidence type="ECO:0000259" key="2">
    <source>
        <dbReference type="SMART" id="SM00507"/>
    </source>
</evidence>
<dbReference type="EMBL" id="CP001618">
    <property type="protein sequence ID" value="ACQ81869.1"/>
    <property type="molecule type" value="Genomic_DNA"/>
</dbReference>